<protein>
    <submittedName>
        <fullName evidence="2">Phosphotransferase family enzyme</fullName>
    </submittedName>
</protein>
<dbReference type="GO" id="GO:0016740">
    <property type="term" value="F:transferase activity"/>
    <property type="evidence" value="ECO:0007669"/>
    <property type="project" value="UniProtKB-KW"/>
</dbReference>
<organism evidence="2 3">
    <name type="scientific">Stackebrandtia endophytica</name>
    <dbReference type="NCBI Taxonomy" id="1496996"/>
    <lineage>
        <taxon>Bacteria</taxon>
        <taxon>Bacillati</taxon>
        <taxon>Actinomycetota</taxon>
        <taxon>Actinomycetes</taxon>
        <taxon>Glycomycetales</taxon>
        <taxon>Glycomycetaceae</taxon>
        <taxon>Stackebrandtia</taxon>
    </lineage>
</organism>
<dbReference type="InParanoid" id="A0A543ATN8"/>
<name>A0A543ATN8_9ACTN</name>
<dbReference type="InterPro" id="IPR011009">
    <property type="entry name" value="Kinase-like_dom_sf"/>
</dbReference>
<dbReference type="AlphaFoldDB" id="A0A543ATN8"/>
<accession>A0A543ATN8</accession>
<dbReference type="Pfam" id="PF01636">
    <property type="entry name" value="APH"/>
    <property type="match status" value="1"/>
</dbReference>
<reference evidence="2 3" key="1">
    <citation type="submission" date="2019-06" db="EMBL/GenBank/DDBJ databases">
        <title>Sequencing the genomes of 1000 actinobacteria strains.</title>
        <authorList>
            <person name="Klenk H.-P."/>
        </authorList>
    </citation>
    <scope>NUCLEOTIDE SEQUENCE [LARGE SCALE GENOMIC DNA]</scope>
    <source>
        <strain evidence="2 3">DSM 45928</strain>
    </source>
</reference>
<evidence type="ECO:0000313" key="3">
    <source>
        <dbReference type="Proteomes" id="UP000317043"/>
    </source>
</evidence>
<dbReference type="InterPro" id="IPR002575">
    <property type="entry name" value="Aminoglycoside_PTrfase"/>
</dbReference>
<dbReference type="Gene3D" id="3.90.1200.10">
    <property type="match status" value="1"/>
</dbReference>
<sequence>MDNTPGGPSRSKLCDRSNDLRRFEFDTSDQAGRHARLLRALATVVPVPYVRSVDGTTVVCQPVFGRDGAKVLTAETAATVLTACGRLLAKIHRVDASVALEGSGRTGVLVHGDFGPHRVRFAARALTISGVVGWEHAHVGNPVEDLAWCEWSLRSRHPDCFDALPHLYHGYGIEVPPWRPRQAAMLAKCRYMAKSAAQRKDGTASLWQRRTAITSAWRS</sequence>
<dbReference type="Proteomes" id="UP000317043">
    <property type="component" value="Unassembled WGS sequence"/>
</dbReference>
<proteinExistence type="predicted"/>
<dbReference type="EMBL" id="VFOW01000001">
    <property type="protein sequence ID" value="TQL75929.1"/>
    <property type="molecule type" value="Genomic_DNA"/>
</dbReference>
<dbReference type="SUPFAM" id="SSF56112">
    <property type="entry name" value="Protein kinase-like (PK-like)"/>
    <property type="match status" value="1"/>
</dbReference>
<comment type="caution">
    <text evidence="2">The sequence shown here is derived from an EMBL/GenBank/DDBJ whole genome shotgun (WGS) entry which is preliminary data.</text>
</comment>
<keyword evidence="2" id="KW-0808">Transferase</keyword>
<evidence type="ECO:0000259" key="1">
    <source>
        <dbReference type="Pfam" id="PF01636"/>
    </source>
</evidence>
<gene>
    <name evidence="2" type="ORF">FB566_1447</name>
</gene>
<evidence type="ECO:0000313" key="2">
    <source>
        <dbReference type="EMBL" id="TQL75929.1"/>
    </source>
</evidence>
<feature type="domain" description="Aminoglycoside phosphotransferase" evidence="1">
    <location>
        <begin position="107"/>
        <end position="161"/>
    </location>
</feature>
<keyword evidence="3" id="KW-1185">Reference proteome</keyword>